<evidence type="ECO:0000313" key="7">
    <source>
        <dbReference type="Proteomes" id="UP000694251"/>
    </source>
</evidence>
<dbReference type="PANTHER" id="PTHR31744">
    <property type="entry name" value="PROTEIN CUP-SHAPED COTYLEDON 2-RELATED"/>
    <property type="match status" value="1"/>
</dbReference>
<feature type="compositionally biased region" description="Low complexity" evidence="3">
    <location>
        <begin position="80"/>
        <end position="89"/>
    </location>
</feature>
<dbReference type="AlphaFoldDB" id="A0A8T1ZWW3"/>
<name>A0A8T1ZWW3_ARASU</name>
<dbReference type="EMBL" id="JAEFBJ010000010">
    <property type="protein sequence ID" value="KAG7564420.1"/>
    <property type="molecule type" value="Genomic_DNA"/>
</dbReference>
<dbReference type="InterPro" id="IPR003653">
    <property type="entry name" value="Peptidase_C48_C"/>
</dbReference>
<keyword evidence="7" id="KW-1185">Reference proteome</keyword>
<feature type="compositionally biased region" description="Basic and acidic residues" evidence="3">
    <location>
        <begin position="543"/>
        <end position="563"/>
    </location>
</feature>
<dbReference type="Pfam" id="PF02365">
    <property type="entry name" value="NAM"/>
    <property type="match status" value="1"/>
</dbReference>
<evidence type="ECO:0000313" key="6">
    <source>
        <dbReference type="EMBL" id="KAG7564420.1"/>
    </source>
</evidence>
<dbReference type="GO" id="GO:0006508">
    <property type="term" value="P:proteolysis"/>
    <property type="evidence" value="ECO:0007669"/>
    <property type="project" value="UniProtKB-KW"/>
</dbReference>
<dbReference type="GO" id="GO:0003677">
    <property type="term" value="F:DNA binding"/>
    <property type="evidence" value="ECO:0007669"/>
    <property type="project" value="InterPro"/>
</dbReference>
<proteinExistence type="predicted"/>
<dbReference type="Pfam" id="PF02902">
    <property type="entry name" value="Peptidase_C48"/>
    <property type="match status" value="1"/>
</dbReference>
<dbReference type="InterPro" id="IPR015410">
    <property type="entry name" value="DUF1985"/>
</dbReference>
<dbReference type="Pfam" id="PF09331">
    <property type="entry name" value="DUF1985"/>
    <property type="match status" value="1"/>
</dbReference>
<keyword evidence="1" id="KW-0645">Protease</keyword>
<reference evidence="6 7" key="1">
    <citation type="submission" date="2020-12" db="EMBL/GenBank/DDBJ databases">
        <title>Concerted genomic and epigenomic changes stabilize Arabidopsis allopolyploids.</title>
        <authorList>
            <person name="Chen Z."/>
        </authorList>
    </citation>
    <scope>NUCLEOTIDE SEQUENCE [LARGE SCALE GENOMIC DNA]</scope>
    <source>
        <strain evidence="6">As9502</strain>
        <tissue evidence="6">Leaf</tissue>
    </source>
</reference>
<evidence type="ECO:0000256" key="3">
    <source>
        <dbReference type="SAM" id="MobiDB-lite"/>
    </source>
</evidence>
<evidence type="ECO:0000256" key="1">
    <source>
        <dbReference type="ARBA" id="ARBA00022670"/>
    </source>
</evidence>
<feature type="region of interest" description="Disordered" evidence="3">
    <location>
        <begin position="543"/>
        <end position="577"/>
    </location>
</feature>
<sequence length="1182" mass="134302">MDEELPVGFRFYPTEVELLTYYLRIQLGGGNATIHSLIPILDVFSVEPTQLPNLAGERCRGDAEQWLFFVPRQEREARGGRPSRTTGSGYWKATGSPGPVFSPDNRMIGVKKTMVFYTGKAPTGRKTKWKMNEYKAVETASVSTIPKLRTEFSICRIYIKSGSSRAFDRRPTEAYAIERNLPSNGVETSSRATISTSPETSHSGGNHVDLPENVTTITQSISEMMAKVISEEQTRDYPPRAYPPRLYAEGESILENKGINHNIKMGDFSAIRESIGQDAWNEMKGSPIGIISKLADSQLVWFGLNEFGHITGLNTDSISTEKFEPKADYKAFFSELNVPGGEGPKLDELKAGLLVCRTWTPEKRKWLGLLTLQAIGFYGLHHNSRIPFESAKRVFDEEALNTYPWGRSAFEALVNSIKMLRPIGKTYTISGMVFVLQAWAYDSVKCFGERHGNVVNKDEIPLLRWGGNRTRTSMESTIVEDIKTHGELHVSKMVMKDDVRELFHTWPDEEEDPAFDNLIRDIHEDKFVKGYWDVKKTEKKKKNVSDLVDRSEGGKSDEGDTEKKKKKKKEEKGGSAEDVALVDVSVKTVVDMVNQLNSRFDTVDTSIRDVSSNLEKGLGKSGENCEENSSIKLIDTLGNPTHTDLLLNRKEKITPKRPMKPPQNQSVTSPLAKDMVDVEKEDGIAGVNKKLEKKFDKVIDGKSAIDFIQTSPSIRKLRSRKIDTAKIAPEKNKPVKDKLVKDKPVKDKDVKEEQTAVKRKRGRKHASKTVKKLKITADVPDKDEEVLENAGIKGDNDVYEVTYQLMAENARTLPESEDDEEEKIRIERIKALRKESVKLSPDGSALNPISNFHERIFPYIGENGLTCMRKNCLPLAGISSHIAAYLRVLRNRFITRDPFSFHTKRIAFIDSWFVRCWCKEYDQFKIKPDRFKFKGTPYDKMVALDVDLIWGHIDCYDSIVGHHTKESDLYVLEGCRPFTRMIPQMMNELIPAEIYPPRFEQFSFRRRNKSRVPQNEQVGDCGVYALKFIECLALGVSFDGICDENIQAIRVKMATEIYEEAPELLGAKRTRVEDGSSSRRHAVEMQEQKERFEGIITLIKHNMKETEEAHALDLTLREENAKLKLLRKMMSLKDGFNVEEEFQIVKEQAKKAYEEKMTFNVTGINWEKLGFKPTELSGSESH</sequence>
<evidence type="ECO:0000259" key="4">
    <source>
        <dbReference type="PROSITE" id="PS50600"/>
    </source>
</evidence>
<feature type="region of interest" description="Disordered" evidence="3">
    <location>
        <begin position="745"/>
        <end position="771"/>
    </location>
</feature>
<dbReference type="GO" id="GO:0006355">
    <property type="term" value="P:regulation of DNA-templated transcription"/>
    <property type="evidence" value="ECO:0007669"/>
    <property type="project" value="InterPro"/>
</dbReference>
<feature type="domain" description="Ubiquitin-like protease family profile" evidence="4">
    <location>
        <begin position="858"/>
        <end position="1032"/>
    </location>
</feature>
<evidence type="ECO:0000256" key="2">
    <source>
        <dbReference type="ARBA" id="ARBA00022801"/>
    </source>
</evidence>
<feature type="region of interest" description="Disordered" evidence="3">
    <location>
        <begin position="179"/>
        <end position="211"/>
    </location>
</feature>
<dbReference type="GO" id="GO:0008234">
    <property type="term" value="F:cysteine-type peptidase activity"/>
    <property type="evidence" value="ECO:0007669"/>
    <property type="project" value="InterPro"/>
</dbReference>
<feature type="domain" description="NAC" evidence="5">
    <location>
        <begin position="5"/>
        <end position="160"/>
    </location>
</feature>
<comment type="caution">
    <text evidence="6">The sequence shown here is derived from an EMBL/GenBank/DDBJ whole genome shotgun (WGS) entry which is preliminary data.</text>
</comment>
<feature type="compositionally biased region" description="Polar residues" evidence="3">
    <location>
        <begin position="181"/>
        <end position="204"/>
    </location>
</feature>
<evidence type="ECO:0000259" key="5">
    <source>
        <dbReference type="PROSITE" id="PS51005"/>
    </source>
</evidence>
<accession>A0A8T1ZWW3</accession>
<feature type="compositionally biased region" description="Basic and acidic residues" evidence="3">
    <location>
        <begin position="745"/>
        <end position="756"/>
    </location>
</feature>
<dbReference type="PROSITE" id="PS51005">
    <property type="entry name" value="NAC"/>
    <property type="match status" value="1"/>
</dbReference>
<organism evidence="6 7">
    <name type="scientific">Arabidopsis suecica</name>
    <name type="common">Swedish thale-cress</name>
    <name type="synonym">Cardaminopsis suecica</name>
    <dbReference type="NCBI Taxonomy" id="45249"/>
    <lineage>
        <taxon>Eukaryota</taxon>
        <taxon>Viridiplantae</taxon>
        <taxon>Streptophyta</taxon>
        <taxon>Embryophyta</taxon>
        <taxon>Tracheophyta</taxon>
        <taxon>Spermatophyta</taxon>
        <taxon>Magnoliopsida</taxon>
        <taxon>eudicotyledons</taxon>
        <taxon>Gunneridae</taxon>
        <taxon>Pentapetalae</taxon>
        <taxon>rosids</taxon>
        <taxon>malvids</taxon>
        <taxon>Brassicales</taxon>
        <taxon>Brassicaceae</taxon>
        <taxon>Camelineae</taxon>
        <taxon>Arabidopsis</taxon>
    </lineage>
</organism>
<keyword evidence="2" id="KW-0378">Hydrolase</keyword>
<dbReference type="InterPro" id="IPR003441">
    <property type="entry name" value="NAC-dom"/>
</dbReference>
<dbReference type="OrthoDB" id="1895371at2759"/>
<feature type="region of interest" description="Disordered" evidence="3">
    <location>
        <begin position="77"/>
        <end position="96"/>
    </location>
</feature>
<gene>
    <name evidence="6" type="ORF">ISN44_As10g011890</name>
</gene>
<dbReference type="Proteomes" id="UP000694251">
    <property type="component" value="Chromosome 10"/>
</dbReference>
<dbReference type="PROSITE" id="PS50600">
    <property type="entry name" value="ULP_PROTEASE"/>
    <property type="match status" value="1"/>
</dbReference>
<protein>
    <submittedName>
        <fullName evidence="6">NAC domain superfamily</fullName>
    </submittedName>
</protein>
<feature type="compositionally biased region" description="Basic residues" evidence="3">
    <location>
        <begin position="757"/>
        <end position="771"/>
    </location>
</feature>
<dbReference type="PANTHER" id="PTHR31744:SF220">
    <property type="entry name" value="LOW QUALITY PROTEIN: NAC DOMAIN-CONTAINING PROTEIN 90-LIKE"/>
    <property type="match status" value="1"/>
</dbReference>